<proteinExistence type="predicted"/>
<dbReference type="InterPro" id="IPR004843">
    <property type="entry name" value="Calcineurin-like_PHP"/>
</dbReference>
<dbReference type="EMBL" id="HBGN01026378">
    <property type="protein sequence ID" value="CAD9341793.1"/>
    <property type="molecule type" value="Transcribed_RNA"/>
</dbReference>
<name>A0A7S2EK27_9STRA</name>
<reference evidence="2" key="1">
    <citation type="submission" date="2021-01" db="EMBL/GenBank/DDBJ databases">
        <authorList>
            <person name="Corre E."/>
            <person name="Pelletier E."/>
            <person name="Niang G."/>
            <person name="Scheremetjew M."/>
            <person name="Finn R."/>
            <person name="Kale V."/>
            <person name="Holt S."/>
            <person name="Cochrane G."/>
            <person name="Meng A."/>
            <person name="Brown T."/>
            <person name="Cohen L."/>
        </authorList>
    </citation>
    <scope>NUCLEOTIDE SEQUENCE</scope>
    <source>
        <strain evidence="2">Pop2</strain>
    </source>
</reference>
<dbReference type="PANTHER" id="PTHR46546:SF4">
    <property type="entry name" value="SHEWANELLA-LIKE PROTEIN PHOSPHATASE 1"/>
    <property type="match status" value="1"/>
</dbReference>
<dbReference type="AlphaFoldDB" id="A0A7S2EK27"/>
<sequence length="439" mass="50112">MTQPSEHEDDNEEEEEECIEEHAIYAIGDLHGDVKCAIQWVQRTKLIENLHHHHNETTAWKWKDPTSKIIFVGDYIDKGPTSRQTVEFVKLLTDTFPDNVIAIMGNHEMELLKDRDEEHRSPHFYYQLPYATVHPGEYLHYISSSNDDQGDDTITTDDETDDEEKLTDEIIIDLLYNASIEVYGKGAYKSTIFAPSVPPTLPSHTKSIIDYVYPSSYRPIVAAKLASYQRSYLNAYRSNTSLGAWMESRPILYVAEEHGTLFVHGGISKTVSTYFKYNHVDVDSINTKFQLHAKEDTISEFMETTIEGRIADDVVFYRGNHLDHGGSCEQLMTVLDNLGVERIAVGHTPSWDVRVHCDGRFLALDSMLGRWIRGSGNNYCPMEKEVEGKDGNDDDDDQLTLSEPRSSLNGRYQCERINHKCQGQIVRIRDKGQVVEVIV</sequence>
<dbReference type="InterPro" id="IPR029052">
    <property type="entry name" value="Metallo-depent_PP-like"/>
</dbReference>
<evidence type="ECO:0000313" key="2">
    <source>
        <dbReference type="EMBL" id="CAD9341793.1"/>
    </source>
</evidence>
<evidence type="ECO:0000259" key="1">
    <source>
        <dbReference type="Pfam" id="PF00149"/>
    </source>
</evidence>
<dbReference type="GO" id="GO:0016787">
    <property type="term" value="F:hydrolase activity"/>
    <property type="evidence" value="ECO:0007669"/>
    <property type="project" value="InterPro"/>
</dbReference>
<dbReference type="Gene3D" id="3.60.21.10">
    <property type="match status" value="1"/>
</dbReference>
<protein>
    <recommendedName>
        <fullName evidence="1">Calcineurin-like phosphoesterase domain-containing protein</fullName>
    </recommendedName>
</protein>
<dbReference type="Pfam" id="PF00149">
    <property type="entry name" value="Metallophos"/>
    <property type="match status" value="1"/>
</dbReference>
<dbReference type="SUPFAM" id="SSF56300">
    <property type="entry name" value="Metallo-dependent phosphatases"/>
    <property type="match status" value="1"/>
</dbReference>
<gene>
    <name evidence="2" type="ORF">DBRI1063_LOCUS16969</name>
</gene>
<accession>A0A7S2EK27</accession>
<dbReference type="PANTHER" id="PTHR46546">
    <property type="entry name" value="SHEWANELLA-LIKE PROTEIN PHOSPHATASE 1"/>
    <property type="match status" value="1"/>
</dbReference>
<organism evidence="2">
    <name type="scientific">Ditylum brightwellii</name>
    <dbReference type="NCBI Taxonomy" id="49249"/>
    <lineage>
        <taxon>Eukaryota</taxon>
        <taxon>Sar</taxon>
        <taxon>Stramenopiles</taxon>
        <taxon>Ochrophyta</taxon>
        <taxon>Bacillariophyta</taxon>
        <taxon>Mediophyceae</taxon>
        <taxon>Lithodesmiophycidae</taxon>
        <taxon>Lithodesmiales</taxon>
        <taxon>Lithodesmiaceae</taxon>
        <taxon>Ditylum</taxon>
    </lineage>
</organism>
<feature type="domain" description="Calcineurin-like phosphoesterase" evidence="1">
    <location>
        <begin position="24"/>
        <end position="146"/>
    </location>
</feature>